<dbReference type="InterPro" id="IPR036255">
    <property type="entry name" value="YgfB-like_sf"/>
</dbReference>
<keyword evidence="3" id="KW-1185">Reference proteome</keyword>
<protein>
    <submittedName>
        <fullName evidence="2">Predicted metal-bindingprotein</fullName>
    </submittedName>
</protein>
<dbReference type="KEGG" id="zpl:ZBT109_1162"/>
<dbReference type="STRING" id="1123510.GCA_000620025_01446"/>
<proteinExistence type="predicted"/>
<dbReference type="SUPFAM" id="SSF101327">
    <property type="entry name" value="YgfB-like"/>
    <property type="match status" value="1"/>
</dbReference>
<feature type="compositionally biased region" description="Low complexity" evidence="1">
    <location>
        <begin position="204"/>
        <end position="216"/>
    </location>
</feature>
<evidence type="ECO:0000256" key="1">
    <source>
        <dbReference type="SAM" id="MobiDB-lite"/>
    </source>
</evidence>
<dbReference type="Gene3D" id="1.20.120.740">
    <property type="entry name" value="YgfB uncharacterised protein family UPF0149, PF03695"/>
    <property type="match status" value="1"/>
</dbReference>
<name>A0A348HE71_9GAMM</name>
<dbReference type="EMBL" id="AP018933">
    <property type="protein sequence ID" value="BBG29923.1"/>
    <property type="molecule type" value="Genomic_DNA"/>
</dbReference>
<dbReference type="InterPro" id="IPR011978">
    <property type="entry name" value="YgfB-like"/>
</dbReference>
<dbReference type="AlphaFoldDB" id="A0A348HE71"/>
<dbReference type="Pfam" id="PF03695">
    <property type="entry name" value="UPF0149"/>
    <property type="match status" value="1"/>
</dbReference>
<reference evidence="2 3" key="1">
    <citation type="submission" date="2018-09" db="EMBL/GenBank/DDBJ databases">
        <title>Zymobacter palmae IAM14233 (=T109) whole genome analysis.</title>
        <authorList>
            <person name="Yanase H."/>
        </authorList>
    </citation>
    <scope>NUCLEOTIDE SEQUENCE [LARGE SCALE GENOMIC DNA]</scope>
    <source>
        <strain evidence="2 3">IAM14233</strain>
    </source>
</reference>
<accession>A0A348HE71</accession>
<evidence type="ECO:0000313" key="3">
    <source>
        <dbReference type="Proteomes" id="UP000267342"/>
    </source>
</evidence>
<evidence type="ECO:0000313" key="2">
    <source>
        <dbReference type="EMBL" id="BBG29923.1"/>
    </source>
</evidence>
<dbReference type="OrthoDB" id="7008537at2"/>
<sequence>MSGNEEQAPQVPLLDDDAMDELFEFLDSDRVDPEALTLFGAHGFLMALAISPAATPAQLWVAEIFNGEPNFEDAAQHDRILAHLETLHTNAANVLESGQIPELPFDLEIDVDESPIDTPVGEWCAGFMTGVFMQDDAWFSEQEEQAAQLLLPFMALSELFEEEDPDLAAMAGSHEQANHLARQLPDLTLDLYLLYRVPPEKPKAYGPKKGAAQQKKGSQKKNRRR</sequence>
<dbReference type="Proteomes" id="UP000267342">
    <property type="component" value="Chromosome"/>
</dbReference>
<dbReference type="RefSeq" id="WP_027704834.1">
    <property type="nucleotide sequence ID" value="NZ_AP018933.1"/>
</dbReference>
<organism evidence="2 3">
    <name type="scientific">Zymobacter palmae</name>
    <dbReference type="NCBI Taxonomy" id="33074"/>
    <lineage>
        <taxon>Bacteria</taxon>
        <taxon>Pseudomonadati</taxon>
        <taxon>Pseudomonadota</taxon>
        <taxon>Gammaproteobacteria</taxon>
        <taxon>Oceanospirillales</taxon>
        <taxon>Halomonadaceae</taxon>
        <taxon>Zymobacter group</taxon>
        <taxon>Zymobacter</taxon>
    </lineage>
</organism>
<dbReference type="NCBIfam" id="TIGR02292">
    <property type="entry name" value="ygfB_yecA"/>
    <property type="match status" value="1"/>
</dbReference>
<gene>
    <name evidence="2" type="ORF">ZBT109_1162</name>
</gene>
<feature type="region of interest" description="Disordered" evidence="1">
    <location>
        <begin position="200"/>
        <end position="225"/>
    </location>
</feature>